<dbReference type="AlphaFoldDB" id="A0A512SY62"/>
<dbReference type="PANTHER" id="PTHR43784:SF2">
    <property type="entry name" value="GDSL-LIKE LIPASE_ACYLHYDROLASE, PUTATIVE (AFU_ORTHOLOGUE AFUA_2G00820)-RELATED"/>
    <property type="match status" value="1"/>
</dbReference>
<dbReference type="Proteomes" id="UP000321793">
    <property type="component" value="Unassembled WGS sequence"/>
</dbReference>
<gene>
    <name evidence="3" type="ORF">KLO01_09350</name>
</gene>
<dbReference type="OrthoDB" id="3465773at2"/>
<proteinExistence type="predicted"/>
<name>A0A512SY62_9MICO</name>
<dbReference type="Gene3D" id="3.40.50.1110">
    <property type="entry name" value="SGNH hydrolase"/>
    <property type="match status" value="1"/>
</dbReference>
<dbReference type="InterPro" id="IPR036514">
    <property type="entry name" value="SGNH_hydro_sf"/>
</dbReference>
<evidence type="ECO:0000259" key="2">
    <source>
        <dbReference type="Pfam" id="PF13472"/>
    </source>
</evidence>
<feature type="domain" description="SGNH hydrolase-type esterase" evidence="2">
    <location>
        <begin position="8"/>
        <end position="182"/>
    </location>
</feature>
<dbReference type="SUPFAM" id="SSF52266">
    <property type="entry name" value="SGNH hydrolase"/>
    <property type="match status" value="1"/>
</dbReference>
<dbReference type="InterPro" id="IPR053140">
    <property type="entry name" value="GDSL_Rv0518-like"/>
</dbReference>
<dbReference type="CDD" id="cd01832">
    <property type="entry name" value="SGNH_hydrolase_like_1"/>
    <property type="match status" value="1"/>
</dbReference>
<dbReference type="PANTHER" id="PTHR43784">
    <property type="entry name" value="GDSL-LIKE LIPASE/ACYLHYDROLASE, PUTATIVE (AFU_ORTHOLOGUE AFUA_2G00820)-RELATED"/>
    <property type="match status" value="1"/>
</dbReference>
<accession>A0A512SY62</accession>
<organism evidence="3 4">
    <name type="scientific">Knoellia locipacati</name>
    <dbReference type="NCBI Taxonomy" id="882824"/>
    <lineage>
        <taxon>Bacteria</taxon>
        <taxon>Bacillati</taxon>
        <taxon>Actinomycetota</taxon>
        <taxon>Actinomycetes</taxon>
        <taxon>Micrococcales</taxon>
        <taxon>Intrasporangiaceae</taxon>
        <taxon>Knoellia</taxon>
    </lineage>
</organism>
<evidence type="ECO:0000256" key="1">
    <source>
        <dbReference type="SAM" id="MobiDB-lite"/>
    </source>
</evidence>
<evidence type="ECO:0000313" key="4">
    <source>
        <dbReference type="Proteomes" id="UP000321793"/>
    </source>
</evidence>
<sequence length="298" mass="33723">MDAGRFVAVGDSFTEGVGDPNLHYPNGFRGWADRMARQLGRADPRWEYANLAIRSKVLDQVVTDQLEDALAMEPTHISFYAGGNDILSLRADLESLVERYEAALVRLGSGGAQVLVFTAFDMRTTALLEPLRRRVLLFNDAVRDLAGTHGATLLDHTVMREYEDRRLWAPDKIHMNRLGHKRMAAFVLRELGVPHTLRVRELGERESRAWRQTVREEGRFLRTEVLPLVRRRLSGRYDGDEALPKWPEPIRPAEGMKRLARERARERDLGREPDRELGLRSAAAAGQPVQGVGDELVG</sequence>
<keyword evidence="3" id="KW-0378">Hydrolase</keyword>
<protein>
    <submittedName>
        <fullName evidence="3">SGNH hydrolase</fullName>
    </submittedName>
</protein>
<feature type="compositionally biased region" description="Basic and acidic residues" evidence="1">
    <location>
        <begin position="257"/>
        <end position="278"/>
    </location>
</feature>
<keyword evidence="4" id="KW-1185">Reference proteome</keyword>
<dbReference type="InterPro" id="IPR013830">
    <property type="entry name" value="SGNH_hydro"/>
</dbReference>
<reference evidence="3 4" key="1">
    <citation type="submission" date="2019-07" db="EMBL/GenBank/DDBJ databases">
        <title>Whole genome shotgun sequence of Knoellia locipacati NBRC 109775.</title>
        <authorList>
            <person name="Hosoyama A."/>
            <person name="Uohara A."/>
            <person name="Ohji S."/>
            <person name="Ichikawa N."/>
        </authorList>
    </citation>
    <scope>NUCLEOTIDE SEQUENCE [LARGE SCALE GENOMIC DNA]</scope>
    <source>
        <strain evidence="3 4">NBRC 109775</strain>
    </source>
</reference>
<dbReference type="Pfam" id="PF13472">
    <property type="entry name" value="Lipase_GDSL_2"/>
    <property type="match status" value="1"/>
</dbReference>
<dbReference type="RefSeq" id="WP_147062554.1">
    <property type="nucleotide sequence ID" value="NZ_BAABDN010000001.1"/>
</dbReference>
<comment type="caution">
    <text evidence="3">The sequence shown here is derived from an EMBL/GenBank/DDBJ whole genome shotgun (WGS) entry which is preliminary data.</text>
</comment>
<dbReference type="GO" id="GO:0016787">
    <property type="term" value="F:hydrolase activity"/>
    <property type="evidence" value="ECO:0007669"/>
    <property type="project" value="UniProtKB-KW"/>
</dbReference>
<evidence type="ECO:0000313" key="3">
    <source>
        <dbReference type="EMBL" id="GEQ12888.1"/>
    </source>
</evidence>
<dbReference type="EMBL" id="BKBA01000003">
    <property type="protein sequence ID" value="GEQ12888.1"/>
    <property type="molecule type" value="Genomic_DNA"/>
</dbReference>
<feature type="region of interest" description="Disordered" evidence="1">
    <location>
        <begin position="257"/>
        <end position="298"/>
    </location>
</feature>